<proteinExistence type="predicted"/>
<keyword evidence="2" id="KW-1185">Reference proteome</keyword>
<sequence length="122" mass="13349">MENTIVRHHTGQRMSQIVIHGDTIYLAGQVGRPGGSVAEQTQDCLASIEKLLEEAGSDKEHMLQATIWLASMDDFDEMNSVWDKWVPEGHAPTRACGEARLATPDYKVEIILTAARSNGTAA</sequence>
<dbReference type="Pfam" id="PF01042">
    <property type="entry name" value="Ribonuc_L-PSP"/>
    <property type="match status" value="1"/>
</dbReference>
<gene>
    <name evidence="1" type="ORF">SAMN05444959_11377</name>
</gene>
<protein>
    <submittedName>
        <fullName evidence="1">Enamine deaminase RidA, house cleaning of reactive enamine intermediates, YjgF/YER057c/UK114 family</fullName>
    </submittedName>
</protein>
<dbReference type="OrthoDB" id="9803101at2"/>
<dbReference type="PANTHER" id="PTHR47328:SF1">
    <property type="entry name" value="RUTC FAMILY PROTEIN YOAB"/>
    <property type="match status" value="1"/>
</dbReference>
<dbReference type="SUPFAM" id="SSF55298">
    <property type="entry name" value="YjgF-like"/>
    <property type="match status" value="1"/>
</dbReference>
<dbReference type="PANTHER" id="PTHR47328">
    <property type="match status" value="1"/>
</dbReference>
<dbReference type="Proteomes" id="UP000198307">
    <property type="component" value="Unassembled WGS sequence"/>
</dbReference>
<reference evidence="1 2" key="1">
    <citation type="submission" date="2017-07" db="EMBL/GenBank/DDBJ databases">
        <authorList>
            <person name="Sun Z.S."/>
            <person name="Albrecht U."/>
            <person name="Echele G."/>
            <person name="Lee C.C."/>
        </authorList>
    </citation>
    <scope>NUCLEOTIDE SEQUENCE [LARGE SCALE GENOMIC DNA]</scope>
    <source>
        <strain evidence="1 2">DSM 14827</strain>
    </source>
</reference>
<name>A0A239PZX0_9RHOB</name>
<dbReference type="InterPro" id="IPR006175">
    <property type="entry name" value="YjgF/YER057c/UK114"/>
</dbReference>
<evidence type="ECO:0000313" key="1">
    <source>
        <dbReference type="EMBL" id="SNT75871.1"/>
    </source>
</evidence>
<dbReference type="InterPro" id="IPR035959">
    <property type="entry name" value="RutC-like_sf"/>
</dbReference>
<dbReference type="EMBL" id="FZQB01000013">
    <property type="protein sequence ID" value="SNT75871.1"/>
    <property type="molecule type" value="Genomic_DNA"/>
</dbReference>
<evidence type="ECO:0000313" key="2">
    <source>
        <dbReference type="Proteomes" id="UP000198307"/>
    </source>
</evidence>
<dbReference type="RefSeq" id="WP_089345281.1">
    <property type="nucleotide sequence ID" value="NZ_CP067132.1"/>
</dbReference>
<accession>A0A239PZX0</accession>
<dbReference type="Gene3D" id="3.30.1330.40">
    <property type="entry name" value="RutC-like"/>
    <property type="match status" value="1"/>
</dbReference>
<dbReference type="InterPro" id="IPR035709">
    <property type="entry name" value="YoaB-like"/>
</dbReference>
<dbReference type="AlphaFoldDB" id="A0A239PZX0"/>
<dbReference type="CDD" id="cd06150">
    <property type="entry name" value="YjgF_YER057c_UK114_like_2"/>
    <property type="match status" value="1"/>
</dbReference>
<organism evidence="1 2">
    <name type="scientific">Paracoccus seriniphilus</name>
    <dbReference type="NCBI Taxonomy" id="184748"/>
    <lineage>
        <taxon>Bacteria</taxon>
        <taxon>Pseudomonadati</taxon>
        <taxon>Pseudomonadota</taxon>
        <taxon>Alphaproteobacteria</taxon>
        <taxon>Rhodobacterales</taxon>
        <taxon>Paracoccaceae</taxon>
        <taxon>Paracoccus</taxon>
    </lineage>
</organism>